<dbReference type="AlphaFoldDB" id="A0A8C8FYB7"/>
<proteinExistence type="predicted"/>
<feature type="compositionally biased region" description="Basic residues" evidence="2">
    <location>
        <begin position="59"/>
        <end position="69"/>
    </location>
</feature>
<feature type="compositionally biased region" description="Acidic residues" evidence="2">
    <location>
        <begin position="96"/>
        <end position="107"/>
    </location>
</feature>
<name>A0A8C8FYB7_ONCTS</name>
<feature type="compositionally biased region" description="Acidic residues" evidence="2">
    <location>
        <begin position="144"/>
        <end position="154"/>
    </location>
</feature>
<dbReference type="PANTHER" id="PTHR46370:SF1">
    <property type="entry name" value="GPALPP MOTIFS-CONTAINING PROTEIN 1"/>
    <property type="match status" value="1"/>
</dbReference>
<dbReference type="GeneTree" id="ENSGT00940000163575"/>
<feature type="region of interest" description="Disordered" evidence="2">
    <location>
        <begin position="308"/>
        <end position="336"/>
    </location>
</feature>
<evidence type="ECO:0000256" key="2">
    <source>
        <dbReference type="SAM" id="MobiDB-lite"/>
    </source>
</evidence>
<dbReference type="GeneID" id="112244261"/>
<dbReference type="InterPro" id="IPR022226">
    <property type="entry name" value="DUF3752"/>
</dbReference>
<keyword evidence="5" id="KW-1185">Reference proteome</keyword>
<feature type="compositionally biased region" description="Basic and acidic residues" evidence="2">
    <location>
        <begin position="84"/>
        <end position="95"/>
    </location>
</feature>
<dbReference type="Proteomes" id="UP000694402">
    <property type="component" value="Unassembled WGS sequence"/>
</dbReference>
<sequence length="374" mass="41858">MSDDDLIGPALPPSFRKSRNDNSDDEEGFAGPALPPGYKPELLSSSEDDFGQEEEVIKRRSKTSSRHGHGSGTTRDGPTAVKQHRVEEAVSRRLEDDDDDDDDDDDGFFGPALPPGFSKPQASPERPGVLGPALPPGFHRPASDDDDDDDGGEDDFPRPALPPGYTAEPSSGDEEEEEDEEVIGPMPALGAIRDSVALDIERRAQKMKDRLTGADNGPEDVVRETWMTELPPTLQHIGLGARTFKKRAGPESKDRSLWTDTPADRERKLRERLEGKESEETEPVPQLSHKELQMAEKVSKYNETKRGESLISLHEKQMKKRKLDEGAKPVERRAFDRDQDLQVNKFDEAQKQRLLKKSQELNTRFGHSKEKMFL</sequence>
<accession>A0A8C8FYB7</accession>
<feature type="region of interest" description="Disordered" evidence="2">
    <location>
        <begin position="1"/>
        <end position="194"/>
    </location>
</feature>
<dbReference type="PANTHER" id="PTHR46370">
    <property type="entry name" value="GPALPP MOTIFS-CONTAINING PROTEIN 1"/>
    <property type="match status" value="1"/>
</dbReference>
<feature type="domain" description="DUF3752" evidence="3">
    <location>
        <begin position="239"/>
        <end position="366"/>
    </location>
</feature>
<gene>
    <name evidence="4" type="primary">GPALPP1</name>
</gene>
<feature type="compositionally biased region" description="Basic and acidic residues" evidence="2">
    <location>
        <begin position="248"/>
        <end position="278"/>
    </location>
</feature>
<feature type="compositionally biased region" description="Acidic residues" evidence="2">
    <location>
        <begin position="171"/>
        <end position="182"/>
    </location>
</feature>
<protein>
    <recommendedName>
        <fullName evidence="1">GPALPP motifs-containing protein 1</fullName>
    </recommendedName>
</protein>
<evidence type="ECO:0000259" key="3">
    <source>
        <dbReference type="Pfam" id="PF12572"/>
    </source>
</evidence>
<organism evidence="4 5">
    <name type="scientific">Oncorhynchus tshawytscha</name>
    <name type="common">Chinook salmon</name>
    <name type="synonym">Salmo tshawytscha</name>
    <dbReference type="NCBI Taxonomy" id="74940"/>
    <lineage>
        <taxon>Eukaryota</taxon>
        <taxon>Metazoa</taxon>
        <taxon>Chordata</taxon>
        <taxon>Craniata</taxon>
        <taxon>Vertebrata</taxon>
        <taxon>Euteleostomi</taxon>
        <taxon>Actinopterygii</taxon>
        <taxon>Neopterygii</taxon>
        <taxon>Teleostei</taxon>
        <taxon>Protacanthopterygii</taxon>
        <taxon>Salmoniformes</taxon>
        <taxon>Salmonidae</taxon>
        <taxon>Salmoninae</taxon>
        <taxon>Oncorhynchus</taxon>
    </lineage>
</organism>
<reference evidence="4" key="2">
    <citation type="submission" date="2025-09" db="UniProtKB">
        <authorList>
            <consortium name="Ensembl"/>
        </authorList>
    </citation>
    <scope>IDENTIFICATION</scope>
</reference>
<evidence type="ECO:0000256" key="1">
    <source>
        <dbReference type="ARBA" id="ARBA00023489"/>
    </source>
</evidence>
<evidence type="ECO:0000313" key="4">
    <source>
        <dbReference type="Ensembl" id="ENSOTSP00005040968.2"/>
    </source>
</evidence>
<dbReference type="Pfam" id="PF12572">
    <property type="entry name" value="DUF3752"/>
    <property type="match status" value="1"/>
</dbReference>
<reference evidence="4" key="1">
    <citation type="submission" date="2025-08" db="UniProtKB">
        <authorList>
            <consortium name="Ensembl"/>
        </authorList>
    </citation>
    <scope>IDENTIFICATION</scope>
</reference>
<dbReference type="Ensembl" id="ENSOTST00005044586.2">
    <property type="protein sequence ID" value="ENSOTSP00005040968.2"/>
    <property type="gene ID" value="ENSOTSG00005019585.2"/>
</dbReference>
<evidence type="ECO:0000313" key="5">
    <source>
        <dbReference type="Proteomes" id="UP000694402"/>
    </source>
</evidence>
<dbReference type="RefSeq" id="XP_042170618.1">
    <property type="nucleotide sequence ID" value="XM_042314684.1"/>
</dbReference>
<feature type="region of interest" description="Disordered" evidence="2">
    <location>
        <begin position="238"/>
        <end position="288"/>
    </location>
</feature>
<dbReference type="InterPro" id="IPR046331">
    <property type="entry name" value="GPAM1-like"/>
</dbReference>